<dbReference type="InterPro" id="IPR036412">
    <property type="entry name" value="HAD-like_sf"/>
</dbReference>
<keyword evidence="7" id="KW-0597">Phosphoprotein</keyword>
<keyword evidence="17" id="KW-0333">Golgi apparatus</keyword>
<dbReference type="SUPFAM" id="SSF81653">
    <property type="entry name" value="Calcium ATPase, transduction domain A"/>
    <property type="match status" value="1"/>
</dbReference>
<comment type="catalytic activity">
    <reaction evidence="20">
        <text>Ca(2+)(in) + ATP + H2O = Ca(2+)(out) + ADP + phosphate + H(+)</text>
        <dbReference type="Rhea" id="RHEA:18105"/>
        <dbReference type="ChEBI" id="CHEBI:15377"/>
        <dbReference type="ChEBI" id="CHEBI:15378"/>
        <dbReference type="ChEBI" id="CHEBI:29108"/>
        <dbReference type="ChEBI" id="CHEBI:30616"/>
        <dbReference type="ChEBI" id="CHEBI:43474"/>
        <dbReference type="ChEBI" id="CHEBI:456216"/>
        <dbReference type="EC" id="7.2.2.10"/>
    </reaction>
    <physiologicalReaction direction="left-to-right" evidence="20">
        <dbReference type="Rhea" id="RHEA:18106"/>
    </physiologicalReaction>
</comment>
<dbReference type="InterPro" id="IPR023298">
    <property type="entry name" value="ATPase_P-typ_TM_dom_sf"/>
</dbReference>
<reference evidence="28" key="1">
    <citation type="submission" date="2020-04" db="EMBL/GenBank/DDBJ databases">
        <authorList>
            <person name="Alioto T."/>
            <person name="Alioto T."/>
            <person name="Gomez Garrido J."/>
        </authorList>
    </citation>
    <scope>NUCLEOTIDE SEQUENCE</scope>
    <source>
        <strain evidence="28">A484AB</strain>
    </source>
</reference>
<dbReference type="InterPro" id="IPR018303">
    <property type="entry name" value="ATPase_P-typ_P_site"/>
</dbReference>
<evidence type="ECO:0000256" key="6">
    <source>
        <dbReference type="ARBA" id="ARBA00022475"/>
    </source>
</evidence>
<evidence type="ECO:0000256" key="3">
    <source>
        <dbReference type="ARBA" id="ARBA00005675"/>
    </source>
</evidence>
<dbReference type="Pfam" id="PF13246">
    <property type="entry name" value="Cation_ATPase"/>
    <property type="match status" value="1"/>
</dbReference>
<dbReference type="InterPro" id="IPR059000">
    <property type="entry name" value="ATPase_P-type_domA"/>
</dbReference>
<dbReference type="NCBIfam" id="TIGR01494">
    <property type="entry name" value="ATPase_P-type"/>
    <property type="match status" value="3"/>
</dbReference>
<keyword evidence="14" id="KW-0460">Magnesium</keyword>
<evidence type="ECO:0000256" key="15">
    <source>
        <dbReference type="ARBA" id="ARBA00022967"/>
    </source>
</evidence>
<dbReference type="FunFam" id="3.40.50.1000:FF:000028">
    <property type="entry name" value="Calcium-transporting P-type ATPase, putative"/>
    <property type="match status" value="1"/>
</dbReference>
<comment type="function">
    <text evidence="22">ATP-driven pump that supplies the Golgi apparatus with Ca(2+) and Mn(2+) ions, both essential cofactors for processing and trafficking of newly synthesized proteins in the secretory pathway. Within a catalytic cycle, acquires Ca(2+) or Mn(2+) ions on the cytoplasmic side of the membrane and delivers them to the lumenal side. The transfer of ions across the membrane is coupled to ATP hydrolysis and is associated with a transient phosphorylation that shifts the pump conformation from inward-facing to outward-facing state. Induces Ca(2+) influx independently of its ATP-driven pump function. At the basolateral membrane of mammary epithelial cells, interacts with Ca(2+) channel ORAI1 and mediates Ca(2+) entry independently of the Ca(2+) content of endoplasmic reticulum or Golgi stores. May facilitate transepithelial transport of large quantities of Ca(2+) for milk secretion via activation of Ca(2+) influx channels at the plasma membrane and active Ca(2+) transport at the Golgi apparatus.</text>
</comment>
<keyword evidence="6" id="KW-1003">Cell membrane</keyword>
<evidence type="ECO:0000256" key="8">
    <source>
        <dbReference type="ARBA" id="ARBA00022568"/>
    </source>
</evidence>
<dbReference type="Proteomes" id="UP001152795">
    <property type="component" value="Unassembled WGS sequence"/>
</dbReference>
<keyword evidence="11" id="KW-0547">Nucleotide-binding</keyword>
<comment type="caution">
    <text evidence="28">The sequence shown here is derived from an EMBL/GenBank/DDBJ whole genome shotgun (WGS) entry which is preliminary data.</text>
</comment>
<keyword evidence="10" id="KW-0479">Metal-binding</keyword>
<accession>A0A6S7H596</accession>
<evidence type="ECO:0000256" key="2">
    <source>
        <dbReference type="ARBA" id="ARBA00004554"/>
    </source>
</evidence>
<name>A0A6S7H596_PARCT</name>
<dbReference type="InterPro" id="IPR023214">
    <property type="entry name" value="HAD_sf"/>
</dbReference>
<keyword evidence="12" id="KW-0106">Calcium</keyword>
<keyword evidence="15" id="KW-1278">Translocase</keyword>
<keyword evidence="19" id="KW-0472">Membrane</keyword>
<dbReference type="SUPFAM" id="SSF56784">
    <property type="entry name" value="HAD-like"/>
    <property type="match status" value="1"/>
</dbReference>
<dbReference type="FunFam" id="2.70.150.10:FF:000008">
    <property type="entry name" value="Calcium-transporting ATPase"/>
    <property type="match status" value="1"/>
</dbReference>
<evidence type="ECO:0000256" key="19">
    <source>
        <dbReference type="ARBA" id="ARBA00023136"/>
    </source>
</evidence>
<keyword evidence="8" id="KW-0109">Calcium transport</keyword>
<dbReference type="PRINTS" id="PR00119">
    <property type="entry name" value="CATATPASE"/>
</dbReference>
<evidence type="ECO:0000256" key="4">
    <source>
        <dbReference type="ARBA" id="ARBA00012790"/>
    </source>
</evidence>
<dbReference type="Gene3D" id="3.40.50.1000">
    <property type="entry name" value="HAD superfamily/HAD-like"/>
    <property type="match status" value="1"/>
</dbReference>
<dbReference type="SMART" id="SM00831">
    <property type="entry name" value="Cation_ATPase_N"/>
    <property type="match status" value="1"/>
</dbReference>
<dbReference type="InterPro" id="IPR044492">
    <property type="entry name" value="P_typ_ATPase_HD_dom"/>
</dbReference>
<dbReference type="InterPro" id="IPR006068">
    <property type="entry name" value="ATPase_P-typ_cation-transptr_C"/>
</dbReference>
<evidence type="ECO:0000256" key="21">
    <source>
        <dbReference type="ARBA" id="ARBA00047330"/>
    </source>
</evidence>
<dbReference type="EMBL" id="CACRXK020003225">
    <property type="protein sequence ID" value="CAB3997909.1"/>
    <property type="molecule type" value="Genomic_DNA"/>
</dbReference>
<keyword evidence="16" id="KW-1133">Transmembrane helix</keyword>
<dbReference type="Gene3D" id="2.70.150.10">
    <property type="entry name" value="Calcium-transporting ATPase, cytoplasmic transduction domain A"/>
    <property type="match status" value="1"/>
</dbReference>
<evidence type="ECO:0000256" key="12">
    <source>
        <dbReference type="ARBA" id="ARBA00022837"/>
    </source>
</evidence>
<evidence type="ECO:0000256" key="22">
    <source>
        <dbReference type="ARBA" id="ARBA00054616"/>
    </source>
</evidence>
<sequence>MEKVVDSSPTIIEEKMLPFLQSAKVSSMSIDDVERDFQSHISSGLVSSEAERRKRIYGLNEFDVGPDTPLWRKYVDQFKEPMILLLLASGIVSIIMGQIDDAVSITVAVLIVVTVAFVQEYRSDKSVEEIKKLVPPTCHCVRNGKLENFLAKELVPGDVVLISTGDRVPADLRLIEAIDLEIDESSFTGETEPERKDTSCIPEAVANGSVTEQKNMAFMGTLVRCGKGKGLVTGTGEHTQFGEIFKLMKAEEPPKTPLQKTMDSLGKQLSFYSLCIIGLIILLGWVQNRKILEMFTIGVSLAVAAIPEGLPIVVTVTLALGVMKMSKRNAIVKKLPIVETLGCATVICSDKTGTLTKNEMTVTQICTADGKLAEVSGVGYDLDGEITTEETYLNQGHLVERDVVVDYSNHPGIRKIVEAGCLCNNANINAGVLMGQPTEGALLVAAMKFGLHDVRDDFLRLEERPFSSVHKWMAVKCKSKRQLDGKELYYVKGAPERILELCTHYLKEDNSAMVTAKEVDRVHKTVVQMSSKGLRVIGFASGVNLQQLTFLGVMGILDPPRPGVEQSVHTLLRSGVQVKMVTGDSQHTALTIAEILGIYKPGYHVLSGEQMDALQPHELDDVIERVSVFYRVSPRNKLTIVKALQRHDHVVAMTGDGVNDAVALRRADIGIAMGKIGTDVSKEAAEMILVDDDFNTILSAIEEGKGIFYNIKNFVRFQLSTSIAAISLITISTFLKLPNPLNAMQILWINIIMDGPPAQSLGVEPVDRDVMKKPPRDVKQPIITRSLMFNVIMSATLIVTGTLWVFWREMIDDKITARDTTMTFTCFVFFDMFNALSCRSQIKSVFTIGVFSNRMFLLAVGGSLLGQMLVIYFPPLQAVFQTEALLLSDLALLACIASTVLIFDEVRKHVVRRSSRKRIPDEKLYPV</sequence>
<evidence type="ECO:0000256" key="18">
    <source>
        <dbReference type="ARBA" id="ARBA00023065"/>
    </source>
</evidence>
<organism evidence="28 29">
    <name type="scientific">Paramuricea clavata</name>
    <name type="common">Red gorgonian</name>
    <name type="synonym">Violescent sea-whip</name>
    <dbReference type="NCBI Taxonomy" id="317549"/>
    <lineage>
        <taxon>Eukaryota</taxon>
        <taxon>Metazoa</taxon>
        <taxon>Cnidaria</taxon>
        <taxon>Anthozoa</taxon>
        <taxon>Octocorallia</taxon>
        <taxon>Malacalcyonacea</taxon>
        <taxon>Plexauridae</taxon>
        <taxon>Paramuricea</taxon>
    </lineage>
</organism>
<dbReference type="Pfam" id="PF00122">
    <property type="entry name" value="E1-E2_ATPase"/>
    <property type="match status" value="1"/>
</dbReference>
<evidence type="ECO:0000256" key="25">
    <source>
        <dbReference type="ARBA" id="ARBA00077949"/>
    </source>
</evidence>
<dbReference type="GO" id="GO:0005388">
    <property type="term" value="F:P-type calcium transporter activity"/>
    <property type="evidence" value="ECO:0007669"/>
    <property type="project" value="UniProtKB-EC"/>
</dbReference>
<keyword evidence="9" id="KW-0812">Transmembrane</keyword>
<dbReference type="SUPFAM" id="SSF81665">
    <property type="entry name" value="Calcium ATPase, transmembrane domain M"/>
    <property type="match status" value="1"/>
</dbReference>
<evidence type="ECO:0000256" key="26">
    <source>
        <dbReference type="ARBA" id="ARBA00083166"/>
    </source>
</evidence>
<evidence type="ECO:0000256" key="1">
    <source>
        <dbReference type="ARBA" id="ARBA00004166"/>
    </source>
</evidence>
<dbReference type="InterPro" id="IPR008250">
    <property type="entry name" value="ATPase_P-typ_transduc_dom_A_sf"/>
</dbReference>
<evidence type="ECO:0000256" key="16">
    <source>
        <dbReference type="ARBA" id="ARBA00022989"/>
    </source>
</evidence>
<evidence type="ECO:0000256" key="13">
    <source>
        <dbReference type="ARBA" id="ARBA00022840"/>
    </source>
</evidence>
<comment type="subunit">
    <text evidence="23">Interacts (via N-terminus) with ORAI1 (via N- and C-termini); this interaction regulates Ca(2+) influx at the plasma membrane.</text>
</comment>
<keyword evidence="13" id="KW-0067">ATP-binding</keyword>
<gene>
    <name evidence="28" type="ORF">PACLA_8A084223</name>
</gene>
<dbReference type="PANTHER" id="PTHR42861">
    <property type="entry name" value="CALCIUM-TRANSPORTING ATPASE"/>
    <property type="match status" value="1"/>
</dbReference>
<dbReference type="Gene3D" id="1.20.1110.10">
    <property type="entry name" value="Calcium-transporting ATPase, transmembrane domain"/>
    <property type="match status" value="1"/>
</dbReference>
<comment type="catalytic activity">
    <reaction evidence="21">
        <text>Mn(2+)(in) + ATP + H2O = Mn(2+)(out) + ADP + phosphate + H(+)</text>
        <dbReference type="Rhea" id="RHEA:66820"/>
        <dbReference type="ChEBI" id="CHEBI:15377"/>
        <dbReference type="ChEBI" id="CHEBI:15378"/>
        <dbReference type="ChEBI" id="CHEBI:29035"/>
        <dbReference type="ChEBI" id="CHEBI:30616"/>
        <dbReference type="ChEBI" id="CHEBI:43474"/>
        <dbReference type="ChEBI" id="CHEBI:456216"/>
    </reaction>
    <physiologicalReaction direction="left-to-right" evidence="21">
        <dbReference type="Rhea" id="RHEA:66821"/>
    </physiologicalReaction>
</comment>
<evidence type="ECO:0000256" key="9">
    <source>
        <dbReference type="ARBA" id="ARBA00022692"/>
    </source>
</evidence>
<comment type="similarity">
    <text evidence="3">Belongs to the cation transport ATPase (P-type) (TC 3.A.3) family. Type IIA subfamily.</text>
</comment>
<dbReference type="Gene3D" id="3.40.1110.10">
    <property type="entry name" value="Calcium-transporting ATPase, cytoplasmic domain N"/>
    <property type="match status" value="1"/>
</dbReference>
<evidence type="ECO:0000256" key="23">
    <source>
        <dbReference type="ARBA" id="ARBA00062966"/>
    </source>
</evidence>
<dbReference type="OrthoDB" id="3352408at2759"/>
<dbReference type="PRINTS" id="PR00120">
    <property type="entry name" value="HATPASE"/>
</dbReference>
<dbReference type="SFLD" id="SFLDS00003">
    <property type="entry name" value="Haloacid_Dehalogenase"/>
    <property type="match status" value="1"/>
</dbReference>
<dbReference type="EC" id="7.2.2.10" evidence="4"/>
<keyword evidence="18" id="KW-0406">Ion transport</keyword>
<dbReference type="InterPro" id="IPR004014">
    <property type="entry name" value="ATPase_P-typ_cation-transptr_N"/>
</dbReference>
<evidence type="ECO:0000256" key="11">
    <source>
        <dbReference type="ARBA" id="ARBA00022741"/>
    </source>
</evidence>
<proteinExistence type="inferred from homology"/>
<evidence type="ECO:0000256" key="10">
    <source>
        <dbReference type="ARBA" id="ARBA00022723"/>
    </source>
</evidence>
<dbReference type="GO" id="GO:0016323">
    <property type="term" value="C:basolateral plasma membrane"/>
    <property type="evidence" value="ECO:0007669"/>
    <property type="project" value="UniProtKB-SubCell"/>
</dbReference>
<dbReference type="Pfam" id="PF00690">
    <property type="entry name" value="Cation_ATPase_N"/>
    <property type="match status" value="1"/>
</dbReference>
<evidence type="ECO:0000256" key="17">
    <source>
        <dbReference type="ARBA" id="ARBA00023034"/>
    </source>
</evidence>
<dbReference type="Pfam" id="PF00689">
    <property type="entry name" value="Cation_ATPase_C"/>
    <property type="match status" value="1"/>
</dbReference>
<dbReference type="InterPro" id="IPR001757">
    <property type="entry name" value="P_typ_ATPase"/>
</dbReference>
<dbReference type="GO" id="GO:0046872">
    <property type="term" value="F:metal ion binding"/>
    <property type="evidence" value="ECO:0007669"/>
    <property type="project" value="UniProtKB-KW"/>
</dbReference>
<protein>
    <recommendedName>
        <fullName evidence="24">Calcium-transporting ATPase type 2C member 2</fullName>
        <ecNumber evidence="4">7.2.2.10</ecNumber>
    </recommendedName>
    <alternativeName>
        <fullName evidence="26">Ca(2+)/Mn(2+)-ATPase 2C2</fullName>
    </alternativeName>
    <alternativeName>
        <fullName evidence="25">Secretory pathway Ca(2+)-transporting ATPase type 2</fullName>
    </alternativeName>
</protein>
<evidence type="ECO:0000313" key="28">
    <source>
        <dbReference type="EMBL" id="CAB3997909.1"/>
    </source>
</evidence>
<evidence type="ECO:0000256" key="5">
    <source>
        <dbReference type="ARBA" id="ARBA00022448"/>
    </source>
</evidence>
<dbReference type="GO" id="GO:0005524">
    <property type="term" value="F:ATP binding"/>
    <property type="evidence" value="ECO:0007669"/>
    <property type="project" value="UniProtKB-KW"/>
</dbReference>
<keyword evidence="5" id="KW-0813">Transport</keyword>
<comment type="subcellular location">
    <subcellularLocation>
        <location evidence="2">Basolateral cell membrane</location>
        <topology evidence="2">Multi-pass membrane protein</topology>
    </subcellularLocation>
    <subcellularLocation>
        <location evidence="1">Golgi apparatus</location>
        <location evidence="1">trans-Golgi network membrane</location>
        <topology evidence="1">Multi-pass membrane protein</topology>
    </subcellularLocation>
</comment>
<evidence type="ECO:0000259" key="27">
    <source>
        <dbReference type="SMART" id="SM00831"/>
    </source>
</evidence>
<evidence type="ECO:0000256" key="24">
    <source>
        <dbReference type="ARBA" id="ARBA00070963"/>
    </source>
</evidence>
<evidence type="ECO:0000256" key="7">
    <source>
        <dbReference type="ARBA" id="ARBA00022553"/>
    </source>
</evidence>
<dbReference type="GO" id="GO:0005794">
    <property type="term" value="C:Golgi apparatus"/>
    <property type="evidence" value="ECO:0007669"/>
    <property type="project" value="UniProtKB-SubCell"/>
</dbReference>
<evidence type="ECO:0000313" key="29">
    <source>
        <dbReference type="Proteomes" id="UP001152795"/>
    </source>
</evidence>
<dbReference type="SFLD" id="SFLDF00027">
    <property type="entry name" value="p-type_atpase"/>
    <property type="match status" value="1"/>
</dbReference>
<dbReference type="GO" id="GO:0016887">
    <property type="term" value="F:ATP hydrolysis activity"/>
    <property type="evidence" value="ECO:0007669"/>
    <property type="project" value="InterPro"/>
</dbReference>
<dbReference type="SFLD" id="SFLDG00002">
    <property type="entry name" value="C1.7:_P-type_atpase_like"/>
    <property type="match status" value="1"/>
</dbReference>
<dbReference type="SUPFAM" id="SSF81660">
    <property type="entry name" value="Metal cation-transporting ATPase, ATP-binding domain N"/>
    <property type="match status" value="1"/>
</dbReference>
<dbReference type="PROSITE" id="PS00154">
    <property type="entry name" value="ATPASE_E1_E2"/>
    <property type="match status" value="1"/>
</dbReference>
<dbReference type="InterPro" id="IPR023299">
    <property type="entry name" value="ATPase_P-typ_cyto_dom_N"/>
</dbReference>
<evidence type="ECO:0000256" key="20">
    <source>
        <dbReference type="ARBA" id="ARBA00047282"/>
    </source>
</evidence>
<feature type="domain" description="Cation-transporting P-type ATPase N-terminal" evidence="27">
    <location>
        <begin position="24"/>
        <end position="98"/>
    </location>
</feature>
<keyword evidence="29" id="KW-1185">Reference proteome</keyword>
<evidence type="ECO:0000256" key="14">
    <source>
        <dbReference type="ARBA" id="ARBA00022842"/>
    </source>
</evidence>
<dbReference type="AlphaFoldDB" id="A0A6S7H596"/>
<dbReference type="FunFam" id="3.40.1110.10:FF:000006">
    <property type="entry name" value="Calcium-transporting ATPase"/>
    <property type="match status" value="1"/>
</dbReference>